<gene>
    <name evidence="1" type="ORF">GIL414_LOCUS83122</name>
</gene>
<comment type="caution">
    <text evidence="1">The sequence shown here is derived from an EMBL/GenBank/DDBJ whole genome shotgun (WGS) entry which is preliminary data.</text>
</comment>
<evidence type="ECO:0000313" key="2">
    <source>
        <dbReference type="Proteomes" id="UP000681720"/>
    </source>
</evidence>
<dbReference type="EMBL" id="CAJOBJ010362096">
    <property type="protein sequence ID" value="CAF5218749.1"/>
    <property type="molecule type" value="Genomic_DNA"/>
</dbReference>
<proteinExistence type="predicted"/>
<name>A0A8S3JJI3_9BILA</name>
<feature type="non-terminal residue" evidence="1">
    <location>
        <position position="1"/>
    </location>
</feature>
<reference evidence="1" key="1">
    <citation type="submission" date="2021-02" db="EMBL/GenBank/DDBJ databases">
        <authorList>
            <person name="Nowell W R."/>
        </authorList>
    </citation>
    <scope>NUCLEOTIDE SEQUENCE</scope>
</reference>
<organism evidence="1 2">
    <name type="scientific">Rotaria magnacalcarata</name>
    <dbReference type="NCBI Taxonomy" id="392030"/>
    <lineage>
        <taxon>Eukaryota</taxon>
        <taxon>Metazoa</taxon>
        <taxon>Spiralia</taxon>
        <taxon>Gnathifera</taxon>
        <taxon>Rotifera</taxon>
        <taxon>Eurotatoria</taxon>
        <taxon>Bdelloidea</taxon>
        <taxon>Philodinida</taxon>
        <taxon>Philodinidae</taxon>
        <taxon>Rotaria</taxon>
    </lineage>
</organism>
<feature type="non-terminal residue" evidence="1">
    <location>
        <position position="224"/>
    </location>
</feature>
<dbReference type="Proteomes" id="UP000681720">
    <property type="component" value="Unassembled WGS sequence"/>
</dbReference>
<protein>
    <submittedName>
        <fullName evidence="1">Uncharacterized protein</fullName>
    </submittedName>
</protein>
<sequence length="224" mass="26425">ILLFIIQTDVLSLYDQLSLSLDDWNFLTNIRIFYEQYCVQIFIESHESISLIPPKQPYRSRIKLQRVIDLKYKYTAIVASFIKHVLLCDTFKLSLDDHYNYVKDTFSCLLSVNISELMQSKILDILPWEHDRLAIESVLSEEILYRLEKILNRFRTLSPHDPFIMKLLLVILALSSRISPLISKEQYNSIDFDPAPKNLLSSQNYCLTVLWKYMIYRLGYNDAV</sequence>
<dbReference type="AlphaFoldDB" id="A0A8S3JJI3"/>
<evidence type="ECO:0000313" key="1">
    <source>
        <dbReference type="EMBL" id="CAF5218749.1"/>
    </source>
</evidence>
<accession>A0A8S3JJI3</accession>